<accession>A0AAD7E2F6</accession>
<gene>
    <name evidence="1" type="ORF">GGX14DRAFT_387275</name>
</gene>
<comment type="caution">
    <text evidence="1">The sequence shown here is derived from an EMBL/GenBank/DDBJ whole genome shotgun (WGS) entry which is preliminary data.</text>
</comment>
<name>A0AAD7E2F6_9AGAR</name>
<keyword evidence="2" id="KW-1185">Reference proteome</keyword>
<dbReference type="EMBL" id="JARJCW010000005">
    <property type="protein sequence ID" value="KAJ7224601.1"/>
    <property type="molecule type" value="Genomic_DNA"/>
</dbReference>
<evidence type="ECO:0000313" key="2">
    <source>
        <dbReference type="Proteomes" id="UP001219525"/>
    </source>
</evidence>
<proteinExistence type="predicted"/>
<reference evidence="1" key="1">
    <citation type="submission" date="2023-03" db="EMBL/GenBank/DDBJ databases">
        <title>Massive genome expansion in bonnet fungi (Mycena s.s.) driven by repeated elements and novel gene families across ecological guilds.</title>
        <authorList>
            <consortium name="Lawrence Berkeley National Laboratory"/>
            <person name="Harder C.B."/>
            <person name="Miyauchi S."/>
            <person name="Viragh M."/>
            <person name="Kuo A."/>
            <person name="Thoen E."/>
            <person name="Andreopoulos B."/>
            <person name="Lu D."/>
            <person name="Skrede I."/>
            <person name="Drula E."/>
            <person name="Henrissat B."/>
            <person name="Morin E."/>
            <person name="Kohler A."/>
            <person name="Barry K."/>
            <person name="LaButti K."/>
            <person name="Morin E."/>
            <person name="Salamov A."/>
            <person name="Lipzen A."/>
            <person name="Mereny Z."/>
            <person name="Hegedus B."/>
            <person name="Baldrian P."/>
            <person name="Stursova M."/>
            <person name="Weitz H."/>
            <person name="Taylor A."/>
            <person name="Grigoriev I.V."/>
            <person name="Nagy L.G."/>
            <person name="Martin F."/>
            <person name="Kauserud H."/>
        </authorList>
    </citation>
    <scope>NUCLEOTIDE SEQUENCE</scope>
    <source>
        <strain evidence="1">9144</strain>
    </source>
</reference>
<dbReference type="AlphaFoldDB" id="A0AAD7E2F6"/>
<evidence type="ECO:0000313" key="1">
    <source>
        <dbReference type="EMBL" id="KAJ7224601.1"/>
    </source>
</evidence>
<protein>
    <submittedName>
        <fullName evidence="1">Uncharacterized protein</fullName>
    </submittedName>
</protein>
<sequence>MPNRVPVTSHGEGHDAASKWHIVGRGLTDRDAIPARGTDSESRTAAFYDSDTCLVGRYCLFLADLHASEYILACHISLLTSGMPCGLSKNKPQWHYRLSRKSTPLAWESLKDLFGDGSLLAALIRVLPLDPLQTQHTQLTPVVMRARRDMPINVSDLLATKKSRKGKSRAKTGTTAAGFLHGYILIGLTRADVAPSCLSAATLAAFERQWEPDFLAKLRQRLRDTSTVKDPIIFTAYANQTPTVTEKLKRSTLFGNP</sequence>
<dbReference type="Proteomes" id="UP001219525">
    <property type="component" value="Unassembled WGS sequence"/>
</dbReference>
<organism evidence="1 2">
    <name type="scientific">Mycena pura</name>
    <dbReference type="NCBI Taxonomy" id="153505"/>
    <lineage>
        <taxon>Eukaryota</taxon>
        <taxon>Fungi</taxon>
        <taxon>Dikarya</taxon>
        <taxon>Basidiomycota</taxon>
        <taxon>Agaricomycotina</taxon>
        <taxon>Agaricomycetes</taxon>
        <taxon>Agaricomycetidae</taxon>
        <taxon>Agaricales</taxon>
        <taxon>Marasmiineae</taxon>
        <taxon>Mycenaceae</taxon>
        <taxon>Mycena</taxon>
    </lineage>
</organism>